<evidence type="ECO:0000313" key="3">
    <source>
        <dbReference type="EMBL" id="GLS66154.1"/>
    </source>
</evidence>
<dbReference type="Proteomes" id="UP000321960">
    <property type="component" value="Unassembled WGS sequence"/>
</dbReference>
<reference evidence="3" key="4">
    <citation type="submission" date="2023-01" db="EMBL/GenBank/DDBJ databases">
        <title>Draft genome sequence of Methylobacterium oxalidis strain NBRC 107715.</title>
        <authorList>
            <person name="Sun Q."/>
            <person name="Mori K."/>
        </authorList>
    </citation>
    <scope>NUCLEOTIDE SEQUENCE</scope>
    <source>
        <strain evidence="3">NBRC 107715</strain>
    </source>
</reference>
<dbReference type="InterPro" id="IPR000014">
    <property type="entry name" value="PAS"/>
</dbReference>
<dbReference type="EMBL" id="BSPK01000096">
    <property type="protein sequence ID" value="GLS66154.1"/>
    <property type="molecule type" value="Genomic_DNA"/>
</dbReference>
<feature type="domain" description="PAS fold-3" evidence="1">
    <location>
        <begin position="62"/>
        <end position="127"/>
    </location>
</feature>
<gene>
    <name evidence="3" type="ORF">GCM10007888_45360</name>
    <name evidence="2" type="ORF">MOX02_56870</name>
</gene>
<evidence type="ECO:0000313" key="4">
    <source>
        <dbReference type="Proteomes" id="UP000321960"/>
    </source>
</evidence>
<organism evidence="2 4">
    <name type="scientific">Methylobacterium oxalidis</name>
    <dbReference type="NCBI Taxonomy" id="944322"/>
    <lineage>
        <taxon>Bacteria</taxon>
        <taxon>Pseudomonadati</taxon>
        <taxon>Pseudomonadota</taxon>
        <taxon>Alphaproteobacteria</taxon>
        <taxon>Hyphomicrobiales</taxon>
        <taxon>Methylobacteriaceae</taxon>
        <taxon>Methylobacterium</taxon>
    </lineage>
</organism>
<reference evidence="2 4" key="3">
    <citation type="submission" date="2019-07" db="EMBL/GenBank/DDBJ databases">
        <title>Whole genome shotgun sequence of Methylobacterium oxalidis NBRC 107715.</title>
        <authorList>
            <person name="Hosoyama A."/>
            <person name="Uohara A."/>
            <person name="Ohji S."/>
            <person name="Ichikawa N."/>
        </authorList>
    </citation>
    <scope>NUCLEOTIDE SEQUENCE [LARGE SCALE GENOMIC DNA]</scope>
    <source>
        <strain evidence="2 4">NBRC 107715</strain>
    </source>
</reference>
<sequence>MGSSAAAIRPGTSDADLRAALHASGVVGVWEWDVARRRVVLDGGAAGLLAGDACLAGKPLNFEQATACIHPDDQDWLIDYLLSSGRAGGAFCCEYRVCPPGREDRWLLSRGRIDLGDDGRPVLGHGILIDITESRSAGQDIAAAAQEPDVHPLELAADHCIAAREALAGAGNSVLQTLIDSALWEIGRELARLEQAQRRRSMN</sequence>
<dbReference type="AlphaFoldDB" id="A0A512JCK5"/>
<protein>
    <recommendedName>
        <fullName evidence="1">PAS fold-3 domain-containing protein</fullName>
    </recommendedName>
</protein>
<keyword evidence="5" id="KW-1185">Reference proteome</keyword>
<comment type="caution">
    <text evidence="2">The sequence shown here is derived from an EMBL/GenBank/DDBJ whole genome shotgun (WGS) entry which is preliminary data.</text>
</comment>
<proteinExistence type="predicted"/>
<dbReference type="CDD" id="cd00130">
    <property type="entry name" value="PAS"/>
    <property type="match status" value="1"/>
</dbReference>
<reference evidence="5" key="2">
    <citation type="journal article" date="2019" name="Int. J. Syst. Evol. Microbiol.">
        <title>The Global Catalogue of Microorganisms (GCM) 10K type strain sequencing project: providing services to taxonomists for standard genome sequencing and annotation.</title>
        <authorList>
            <consortium name="The Broad Institute Genomics Platform"/>
            <consortium name="The Broad Institute Genome Sequencing Center for Infectious Disease"/>
            <person name="Wu L."/>
            <person name="Ma J."/>
        </authorList>
    </citation>
    <scope>NUCLEOTIDE SEQUENCE [LARGE SCALE GENOMIC DNA]</scope>
    <source>
        <strain evidence="5">NBRC 107715</strain>
    </source>
</reference>
<dbReference type="RefSeq" id="WP_170268029.1">
    <property type="nucleotide sequence ID" value="NZ_BJZU01000170.1"/>
</dbReference>
<evidence type="ECO:0000259" key="1">
    <source>
        <dbReference type="Pfam" id="PF08447"/>
    </source>
</evidence>
<dbReference type="EMBL" id="BJZU01000170">
    <property type="protein sequence ID" value="GEP07649.1"/>
    <property type="molecule type" value="Genomic_DNA"/>
</dbReference>
<dbReference type="Gene3D" id="2.10.70.100">
    <property type="match status" value="1"/>
</dbReference>
<evidence type="ECO:0000313" key="2">
    <source>
        <dbReference type="EMBL" id="GEP07649.1"/>
    </source>
</evidence>
<name>A0A512JCK5_9HYPH</name>
<accession>A0A512JCK5</accession>
<dbReference type="InterPro" id="IPR013655">
    <property type="entry name" value="PAS_fold_3"/>
</dbReference>
<dbReference type="SUPFAM" id="SSF55785">
    <property type="entry name" value="PYP-like sensor domain (PAS domain)"/>
    <property type="match status" value="1"/>
</dbReference>
<reference evidence="3" key="1">
    <citation type="journal article" date="2014" name="Int. J. Syst. Evol. Microbiol.">
        <title>Complete genome of a new Firmicutes species belonging to the dominant human colonic microbiota ('Ruminococcus bicirculans') reveals two chromosomes and a selective capacity to utilize plant glucans.</title>
        <authorList>
            <consortium name="NISC Comparative Sequencing Program"/>
            <person name="Wegmann U."/>
            <person name="Louis P."/>
            <person name="Goesmann A."/>
            <person name="Henrissat B."/>
            <person name="Duncan S.H."/>
            <person name="Flint H.J."/>
        </authorList>
    </citation>
    <scope>NUCLEOTIDE SEQUENCE</scope>
    <source>
        <strain evidence="3">NBRC 107715</strain>
    </source>
</reference>
<dbReference type="Pfam" id="PF08447">
    <property type="entry name" value="PAS_3"/>
    <property type="match status" value="1"/>
</dbReference>
<dbReference type="InterPro" id="IPR035965">
    <property type="entry name" value="PAS-like_dom_sf"/>
</dbReference>
<dbReference type="Gene3D" id="3.30.450.20">
    <property type="entry name" value="PAS domain"/>
    <property type="match status" value="1"/>
</dbReference>
<dbReference type="Proteomes" id="UP001156856">
    <property type="component" value="Unassembled WGS sequence"/>
</dbReference>
<evidence type="ECO:0000313" key="5">
    <source>
        <dbReference type="Proteomes" id="UP001156856"/>
    </source>
</evidence>